<proteinExistence type="predicted"/>
<feature type="coiled-coil region" evidence="1">
    <location>
        <begin position="19"/>
        <end position="139"/>
    </location>
</feature>
<feature type="coiled-coil region" evidence="1">
    <location>
        <begin position="164"/>
        <end position="334"/>
    </location>
</feature>
<dbReference type="EMBL" id="GDID01007007">
    <property type="protein sequence ID" value="JAP89599.1"/>
    <property type="molecule type" value="Transcribed_RNA"/>
</dbReference>
<accession>A0A146K219</accession>
<feature type="non-terminal residue" evidence="2">
    <location>
        <position position="456"/>
    </location>
</feature>
<sequence>YQELKSELDKQTEASVKTSQLLSSQIQQLTKQNKALYEQNTKLESKVKNFKKESDLTLSQMEEQQFNSFESIFNEQKTEINQLCDQLAELQKQCDDLKLQNEGLVEKNENLAQKLVVDEAKHKRELKALNEAMQVEKQRPSQNDLCNSQTQTNELDSQNRYFHSQALNSQIQELQQIIAENEEQYENAKKLKEEEIIKMQSQIGELQLKVQKLQIDAKEREFLTKSQQFEAAAGQNEGQKQLHAKINELQEQIIKQAAKSEQKQMQIEQLNDQLTRALEANQQMRFQCQKQWDEKNESNSDSIAAELQKEKEANRKLQQLLAEQHAVIDELNKKLLEQQNISVVDEQQSAKDVQLQFQQQQQHLIERNLENEAKIEELEYQLQNQESNKQQLEGMLKDVQNQFHLLIEKVEIIQKQHEIDQILIKQYTDKENRIKYDISALQTSIQNKKQQMLISK</sequence>
<dbReference type="AlphaFoldDB" id="A0A146K219"/>
<name>A0A146K219_9EUKA</name>
<evidence type="ECO:0000313" key="2">
    <source>
        <dbReference type="EMBL" id="JAP89599.1"/>
    </source>
</evidence>
<organism evidence="2">
    <name type="scientific">Trepomonas sp. PC1</name>
    <dbReference type="NCBI Taxonomy" id="1076344"/>
    <lineage>
        <taxon>Eukaryota</taxon>
        <taxon>Metamonada</taxon>
        <taxon>Diplomonadida</taxon>
        <taxon>Hexamitidae</taxon>
        <taxon>Hexamitinae</taxon>
        <taxon>Trepomonas</taxon>
    </lineage>
</organism>
<feature type="coiled-coil region" evidence="1">
    <location>
        <begin position="366"/>
        <end position="416"/>
    </location>
</feature>
<evidence type="ECO:0000256" key="1">
    <source>
        <dbReference type="SAM" id="Coils"/>
    </source>
</evidence>
<keyword evidence="1" id="KW-0175">Coiled coil</keyword>
<feature type="non-terminal residue" evidence="2">
    <location>
        <position position="1"/>
    </location>
</feature>
<protein>
    <submittedName>
        <fullName evidence="2">Uncharacterized protein</fullName>
    </submittedName>
</protein>
<reference evidence="2" key="1">
    <citation type="submission" date="2015-07" db="EMBL/GenBank/DDBJ databases">
        <title>Adaptation to a free-living lifestyle via gene acquisitions in the diplomonad Trepomonas sp. PC1.</title>
        <authorList>
            <person name="Xu F."/>
            <person name="Jerlstrom-Hultqvist J."/>
            <person name="Kolisko M."/>
            <person name="Simpson A.G.B."/>
            <person name="Roger A.J."/>
            <person name="Svard S.G."/>
            <person name="Andersson J.O."/>
        </authorList>
    </citation>
    <scope>NUCLEOTIDE SEQUENCE</scope>
    <source>
        <strain evidence="2">PC1</strain>
    </source>
</reference>
<gene>
    <name evidence="2" type="ORF">TPC1_30906</name>
</gene>